<dbReference type="AlphaFoldDB" id="A0A383VZB4"/>
<name>A0A383VZB4_TETOB</name>
<gene>
    <name evidence="1" type="ORF">BQ4739_LOCUS10027</name>
    <name evidence="2" type="ORF">BQ4739_LOCUS17435</name>
</gene>
<proteinExistence type="predicted"/>
<sequence length="271" mass="29298">MSDIKEEQLVEAACRQRFLETCELSGVSDPHRQTIWEIIISHYSAGNRHYHNLAHLMCMFDFVKRASKAGIALVDAAAVEWAVWFHDIVYTPCSKSNEADSAELAGKLLLAAGVPAATVQKAQRIILATADHHHLEGDADGDVVVDADLSILGAPLPRYAEYAVAVRKEYGHLSDEEYTQGRARVLKGLLDREQLFLTDIGKATCEAAARANMGHEWRLVFGGSQLSASTIEEADTECTEGDDVAASVSSIGPDSAAELAAAADAVQCECR</sequence>
<evidence type="ECO:0000313" key="1">
    <source>
        <dbReference type="EMBL" id="SZX69746.1"/>
    </source>
</evidence>
<dbReference type="Gene3D" id="1.10.3210.10">
    <property type="entry name" value="Hypothetical protein af1432"/>
    <property type="match status" value="1"/>
</dbReference>
<evidence type="ECO:0000313" key="3">
    <source>
        <dbReference type="Proteomes" id="UP000256970"/>
    </source>
</evidence>
<dbReference type="SUPFAM" id="SSF109604">
    <property type="entry name" value="HD-domain/PDEase-like"/>
    <property type="match status" value="1"/>
</dbReference>
<organism evidence="1 3">
    <name type="scientific">Tetradesmus obliquus</name>
    <name type="common">Green alga</name>
    <name type="synonym">Acutodesmus obliquus</name>
    <dbReference type="NCBI Taxonomy" id="3088"/>
    <lineage>
        <taxon>Eukaryota</taxon>
        <taxon>Viridiplantae</taxon>
        <taxon>Chlorophyta</taxon>
        <taxon>core chlorophytes</taxon>
        <taxon>Chlorophyceae</taxon>
        <taxon>CS clade</taxon>
        <taxon>Sphaeropleales</taxon>
        <taxon>Scenedesmaceae</taxon>
        <taxon>Tetradesmus</taxon>
    </lineage>
</organism>
<keyword evidence="3" id="KW-1185">Reference proteome</keyword>
<evidence type="ECO:0008006" key="4">
    <source>
        <dbReference type="Google" id="ProtNLM"/>
    </source>
</evidence>
<dbReference type="PANTHER" id="PTHR21174">
    <property type="match status" value="1"/>
</dbReference>
<evidence type="ECO:0000313" key="2">
    <source>
        <dbReference type="EMBL" id="SZX77085.1"/>
    </source>
</evidence>
<dbReference type="EMBL" id="FNXT01000951">
    <property type="protein sequence ID" value="SZX69746.1"/>
    <property type="molecule type" value="Genomic_DNA"/>
</dbReference>
<protein>
    <recommendedName>
        <fullName evidence="4">HD domain-containing protein</fullName>
    </recommendedName>
</protein>
<dbReference type="PANTHER" id="PTHR21174:SF0">
    <property type="entry name" value="HD PHOSPHOHYDROLASE FAMILY PROTEIN-RELATED"/>
    <property type="match status" value="1"/>
</dbReference>
<reference evidence="1 3" key="1">
    <citation type="submission" date="2016-10" db="EMBL/GenBank/DDBJ databases">
        <authorList>
            <person name="Cai Z."/>
        </authorList>
    </citation>
    <scope>NUCLEOTIDE SEQUENCE [LARGE SCALE GENOMIC DNA]</scope>
</reference>
<dbReference type="InterPro" id="IPR009218">
    <property type="entry name" value="HD_phosphohydro"/>
</dbReference>
<dbReference type="Proteomes" id="UP000256970">
    <property type="component" value="Unassembled WGS sequence"/>
</dbReference>
<accession>A0A383VZB4</accession>
<dbReference type="EMBL" id="FNXT01001273">
    <property type="protein sequence ID" value="SZX77085.1"/>
    <property type="molecule type" value="Genomic_DNA"/>
</dbReference>